<accession>A0A9W6JI49</accession>
<name>A0A9W6JI49_9HYPH</name>
<dbReference type="RefSeq" id="WP_271204155.1">
    <property type="nucleotide sequence ID" value="NZ_BSFK01000007.1"/>
</dbReference>
<evidence type="ECO:0000256" key="1">
    <source>
        <dbReference type="SAM" id="MobiDB-lite"/>
    </source>
</evidence>
<comment type="caution">
    <text evidence="2">The sequence shown here is derived from an EMBL/GenBank/DDBJ whole genome shotgun (WGS) entry which is preliminary data.</text>
</comment>
<feature type="compositionally biased region" description="Low complexity" evidence="1">
    <location>
        <begin position="68"/>
        <end position="79"/>
    </location>
</feature>
<keyword evidence="3" id="KW-1185">Reference proteome</keyword>
<reference evidence="2" key="2">
    <citation type="submission" date="2023-01" db="EMBL/GenBank/DDBJ databases">
        <authorList>
            <person name="Sun Q."/>
            <person name="Evtushenko L."/>
        </authorList>
    </citation>
    <scope>NUCLEOTIDE SEQUENCE</scope>
    <source>
        <strain evidence="2">VKM B-2555</strain>
    </source>
</reference>
<protein>
    <submittedName>
        <fullName evidence="2">Uncharacterized protein</fullName>
    </submittedName>
</protein>
<proteinExistence type="predicted"/>
<evidence type="ECO:0000313" key="3">
    <source>
        <dbReference type="Proteomes" id="UP001143364"/>
    </source>
</evidence>
<gene>
    <name evidence="2" type="ORF">GCM10008171_14580</name>
</gene>
<feature type="region of interest" description="Disordered" evidence="1">
    <location>
        <begin position="51"/>
        <end position="79"/>
    </location>
</feature>
<reference evidence="2" key="1">
    <citation type="journal article" date="2014" name="Int. J. Syst. Evol. Microbiol.">
        <title>Complete genome sequence of Corynebacterium casei LMG S-19264T (=DSM 44701T), isolated from a smear-ripened cheese.</title>
        <authorList>
            <consortium name="US DOE Joint Genome Institute (JGI-PGF)"/>
            <person name="Walter F."/>
            <person name="Albersmeier A."/>
            <person name="Kalinowski J."/>
            <person name="Ruckert C."/>
        </authorList>
    </citation>
    <scope>NUCLEOTIDE SEQUENCE</scope>
    <source>
        <strain evidence="2">VKM B-2555</strain>
    </source>
</reference>
<evidence type="ECO:0000313" key="2">
    <source>
        <dbReference type="EMBL" id="GLK76204.1"/>
    </source>
</evidence>
<dbReference type="AlphaFoldDB" id="A0A9W6JI49"/>
<feature type="region of interest" description="Disordered" evidence="1">
    <location>
        <begin position="120"/>
        <end position="157"/>
    </location>
</feature>
<organism evidence="2 3">
    <name type="scientific">Methylopila jiangsuensis</name>
    <dbReference type="NCBI Taxonomy" id="586230"/>
    <lineage>
        <taxon>Bacteria</taxon>
        <taxon>Pseudomonadati</taxon>
        <taxon>Pseudomonadota</taxon>
        <taxon>Alphaproteobacteria</taxon>
        <taxon>Hyphomicrobiales</taxon>
        <taxon>Methylopilaceae</taxon>
        <taxon>Methylopila</taxon>
    </lineage>
</organism>
<sequence length="255" mass="27042">MTADRAKSQDRTPLTGASAFMQREAKAAKWPKRPMLLALGLATVALAAWAAGSGEPASEAPRDESRPAAATAGAVAAAPSGTELAAIERRLRAATEAAEAEEARLRDLTAKREALQREISELTAPLSPSDAKEELASAQTDETSGRPPAESAASASEATGVRVFIHVRANDPEARRRAASLAHALREQGVDVAAVRGVPRAVRRDLVRFFYDGDEAAAAKLESALKQMDGAAPLTQDFRRRSTAPRRGTLEIWLS</sequence>
<dbReference type="Proteomes" id="UP001143364">
    <property type="component" value="Unassembled WGS sequence"/>
</dbReference>
<dbReference type="EMBL" id="BSFK01000007">
    <property type="protein sequence ID" value="GLK76204.1"/>
    <property type="molecule type" value="Genomic_DNA"/>
</dbReference>